<dbReference type="AlphaFoldDB" id="A0A0S7BIG0"/>
<dbReference type="GO" id="GO:0009086">
    <property type="term" value="P:methionine biosynthetic process"/>
    <property type="evidence" value="ECO:0007669"/>
    <property type="project" value="UniProtKB-KW"/>
</dbReference>
<dbReference type="Gene3D" id="3.40.50.720">
    <property type="entry name" value="NAD(P)-binding Rossmann-like Domain"/>
    <property type="match status" value="1"/>
</dbReference>
<keyword evidence="7 14" id="KW-0791">Threonine biosynthesis</keyword>
<dbReference type="GO" id="GO:0009088">
    <property type="term" value="P:threonine biosynthetic process"/>
    <property type="evidence" value="ECO:0007669"/>
    <property type="project" value="UniProtKB-UniPathway"/>
</dbReference>
<evidence type="ECO:0000256" key="2">
    <source>
        <dbReference type="ARBA" id="ARBA00005062"/>
    </source>
</evidence>
<dbReference type="PANTHER" id="PTHR43331">
    <property type="entry name" value="HOMOSERINE DEHYDROGENASE"/>
    <property type="match status" value="1"/>
</dbReference>
<organism evidence="18">
    <name type="scientific">Longilinea arvoryzae</name>
    <dbReference type="NCBI Taxonomy" id="360412"/>
    <lineage>
        <taxon>Bacteria</taxon>
        <taxon>Bacillati</taxon>
        <taxon>Chloroflexota</taxon>
        <taxon>Anaerolineae</taxon>
        <taxon>Anaerolineales</taxon>
        <taxon>Anaerolineaceae</taxon>
        <taxon>Longilinea</taxon>
    </lineage>
</organism>
<keyword evidence="13 14" id="KW-0521">NADP</keyword>
<evidence type="ECO:0000256" key="10">
    <source>
        <dbReference type="ARBA" id="ARBA00023167"/>
    </source>
</evidence>
<evidence type="ECO:0000256" key="1">
    <source>
        <dbReference type="ARBA" id="ARBA00005056"/>
    </source>
</evidence>
<dbReference type="InterPro" id="IPR005106">
    <property type="entry name" value="Asp/hSer_DH_NAD-bd"/>
</dbReference>
<dbReference type="EC" id="1.1.1.3" evidence="4 14"/>
<feature type="active site" description="Proton donor" evidence="12">
    <location>
        <position position="227"/>
    </location>
</feature>
<dbReference type="OrthoDB" id="9808167at2"/>
<feature type="binding site" evidence="13">
    <location>
        <position position="212"/>
    </location>
    <ligand>
        <name>L-homoserine</name>
        <dbReference type="ChEBI" id="CHEBI:57476"/>
    </ligand>
</feature>
<feature type="domain" description="Aspartate/homoserine dehydrogenase NAD-binding" evidence="17">
    <location>
        <begin position="10"/>
        <end position="152"/>
    </location>
</feature>
<dbReference type="EMBL" id="DF967972">
    <property type="protein sequence ID" value="GAP15401.1"/>
    <property type="molecule type" value="Genomic_DNA"/>
</dbReference>
<dbReference type="PIRSF" id="PIRSF036497">
    <property type="entry name" value="HDH_short"/>
    <property type="match status" value="1"/>
</dbReference>
<evidence type="ECO:0000259" key="17">
    <source>
        <dbReference type="Pfam" id="PF03447"/>
    </source>
</evidence>
<dbReference type="GO" id="GO:0004412">
    <property type="term" value="F:homoserine dehydrogenase activity"/>
    <property type="evidence" value="ECO:0007669"/>
    <property type="project" value="UniProtKB-EC"/>
</dbReference>
<proteinExistence type="inferred from homology"/>
<dbReference type="SUPFAM" id="SSF51735">
    <property type="entry name" value="NAD(P)-binding Rossmann-fold domains"/>
    <property type="match status" value="1"/>
</dbReference>
<evidence type="ECO:0000256" key="3">
    <source>
        <dbReference type="ARBA" id="ARBA00006753"/>
    </source>
</evidence>
<dbReference type="GO" id="GO:0050661">
    <property type="term" value="F:NADP binding"/>
    <property type="evidence" value="ECO:0007669"/>
    <property type="project" value="InterPro"/>
</dbReference>
<sequence length="344" mass="36590">MKQVTLAMLGFGNVGRAFVHLIQDKQAMLEKDFNLDLIVTGILTGHHGAAIDSAGINLTRALELAENGQSLDTLSSQPAPANGVDFIYACSAGVMLETTPVNQYTGQPAISHLQAALNKGMHAITANKGPVVHAYAELTRQAAAQGKRFLFEAAVMDGAPIFSLFRGPLPAIELQGFQGILNSCTNLLLERMANGESFDAAVDYARSIGIAETDPSADVDGWDAAIKVAALSTVLMGIPLTPQQVDREGIRGITPQMIAEARAAGERWKLVCKARRRGGQILEARVRPERVSPDSPLYSIGGTSSYVQFETDVLPGLGIVESNPGPQTTAYGLLADLINALRKQ</sequence>
<evidence type="ECO:0000256" key="8">
    <source>
        <dbReference type="ARBA" id="ARBA00023002"/>
    </source>
</evidence>
<feature type="binding site" evidence="13">
    <location>
        <begin position="10"/>
        <end position="15"/>
    </location>
    <ligand>
        <name>NADP(+)</name>
        <dbReference type="ChEBI" id="CHEBI:58349"/>
    </ligand>
</feature>
<dbReference type="UniPathway" id="UPA00050">
    <property type="reaction ID" value="UER00063"/>
</dbReference>
<keyword evidence="8 14" id="KW-0560">Oxidoreductase</keyword>
<evidence type="ECO:0000256" key="4">
    <source>
        <dbReference type="ARBA" id="ARBA00013213"/>
    </source>
</evidence>
<keyword evidence="10 14" id="KW-0486">Methionine biosynthesis</keyword>
<evidence type="ECO:0000256" key="15">
    <source>
        <dbReference type="RuleBase" id="RU004171"/>
    </source>
</evidence>
<evidence type="ECO:0000259" key="16">
    <source>
        <dbReference type="Pfam" id="PF00742"/>
    </source>
</evidence>
<dbReference type="STRING" id="360412.LARV_03187"/>
<dbReference type="InterPro" id="IPR001342">
    <property type="entry name" value="HDH_cat"/>
</dbReference>
<reference evidence="18" key="1">
    <citation type="submission" date="2015-07" db="EMBL/GenBank/DDBJ databases">
        <title>Draft Genome Sequences of Anaerolinea thermolimosa IMO-1, Bellilinea caldifistulae GOMI-1, Leptolinea tardivitalis YMTK-2, Levilinea saccharolytica KIBI-1,Longilinea arvoryzae KOME-1, Previously Described as Members of the Anaerolineaceae (Chloroflexi).</title>
        <authorList>
            <person name="Sekiguchi Y."/>
            <person name="Ohashi A."/>
            <person name="Matsuura N."/>
            <person name="Tourlousse M.D."/>
        </authorList>
    </citation>
    <scope>NUCLEOTIDE SEQUENCE [LARGE SCALE GENOMIC DNA]</scope>
    <source>
        <strain evidence="18">KOME-1</strain>
    </source>
</reference>
<feature type="domain" description="Homoserine dehydrogenase catalytic" evidence="16">
    <location>
        <begin position="160"/>
        <end position="338"/>
    </location>
</feature>
<dbReference type="SUPFAM" id="SSF55347">
    <property type="entry name" value="Glyceraldehyde-3-phosphate dehydrogenase-like, C-terminal domain"/>
    <property type="match status" value="1"/>
</dbReference>
<evidence type="ECO:0000256" key="12">
    <source>
        <dbReference type="PIRSR" id="PIRSR036497-1"/>
    </source>
</evidence>
<comment type="pathway">
    <text evidence="2 14">Amino-acid biosynthesis; L-methionine biosynthesis via de novo pathway; L-homoserine from L-aspartate: step 3/3.</text>
</comment>
<evidence type="ECO:0000256" key="11">
    <source>
        <dbReference type="ARBA" id="ARBA00048841"/>
    </source>
</evidence>
<accession>A0A0S7BIG0</accession>
<evidence type="ECO:0000256" key="5">
    <source>
        <dbReference type="ARBA" id="ARBA00013376"/>
    </source>
</evidence>
<dbReference type="RefSeq" id="WP_075074582.1">
    <property type="nucleotide sequence ID" value="NZ_DF967972.1"/>
</dbReference>
<dbReference type="Gene3D" id="3.30.360.10">
    <property type="entry name" value="Dihydrodipicolinate Reductase, domain 2"/>
    <property type="match status" value="1"/>
</dbReference>
<protein>
    <recommendedName>
        <fullName evidence="5 14">Homoserine dehydrogenase</fullName>
        <ecNumber evidence="4 14">1.1.1.3</ecNumber>
    </recommendedName>
</protein>
<evidence type="ECO:0000313" key="18">
    <source>
        <dbReference type="EMBL" id="GAP15401.1"/>
    </source>
</evidence>
<dbReference type="UniPathway" id="UPA00051">
    <property type="reaction ID" value="UER00465"/>
</dbReference>
<evidence type="ECO:0000256" key="9">
    <source>
        <dbReference type="ARBA" id="ARBA00023053"/>
    </source>
</evidence>
<gene>
    <name evidence="18" type="ORF">LARV_03187</name>
</gene>
<evidence type="ECO:0000256" key="7">
    <source>
        <dbReference type="ARBA" id="ARBA00022697"/>
    </source>
</evidence>
<dbReference type="PANTHER" id="PTHR43331:SF1">
    <property type="entry name" value="HOMOSERINE DEHYDROGENASE"/>
    <property type="match status" value="1"/>
</dbReference>
<dbReference type="InterPro" id="IPR022697">
    <property type="entry name" value="HDH_short"/>
</dbReference>
<comment type="pathway">
    <text evidence="1 14">Amino-acid biosynthesis; L-threonine biosynthesis; L-threonine from L-aspartate: step 3/5.</text>
</comment>
<keyword evidence="6 14" id="KW-0028">Amino-acid biosynthesis</keyword>
<name>A0A0S7BIG0_9CHLR</name>
<dbReference type="InterPro" id="IPR019811">
    <property type="entry name" value="HDH_CS"/>
</dbReference>
<dbReference type="Pfam" id="PF00742">
    <property type="entry name" value="Homoserine_dh"/>
    <property type="match status" value="1"/>
</dbReference>
<comment type="similarity">
    <text evidence="3 15">Belongs to the homoserine dehydrogenase family.</text>
</comment>
<feature type="binding site" evidence="13">
    <location>
        <position position="128"/>
    </location>
    <ligand>
        <name>NADPH</name>
        <dbReference type="ChEBI" id="CHEBI:57783"/>
    </ligand>
</feature>
<keyword evidence="19" id="KW-1185">Reference proteome</keyword>
<evidence type="ECO:0000313" key="19">
    <source>
        <dbReference type="Proteomes" id="UP000055060"/>
    </source>
</evidence>
<evidence type="ECO:0000256" key="13">
    <source>
        <dbReference type="PIRSR" id="PIRSR036497-2"/>
    </source>
</evidence>
<dbReference type="InterPro" id="IPR036291">
    <property type="entry name" value="NAD(P)-bd_dom_sf"/>
</dbReference>
<evidence type="ECO:0000256" key="14">
    <source>
        <dbReference type="RuleBase" id="RU000579"/>
    </source>
</evidence>
<evidence type="ECO:0000256" key="6">
    <source>
        <dbReference type="ARBA" id="ARBA00022605"/>
    </source>
</evidence>
<keyword evidence="9" id="KW-0915">Sodium</keyword>
<comment type="catalytic activity">
    <reaction evidence="11">
        <text>L-homoserine + NADP(+) = L-aspartate 4-semialdehyde + NADPH + H(+)</text>
        <dbReference type="Rhea" id="RHEA:15761"/>
        <dbReference type="ChEBI" id="CHEBI:15378"/>
        <dbReference type="ChEBI" id="CHEBI:57476"/>
        <dbReference type="ChEBI" id="CHEBI:57783"/>
        <dbReference type="ChEBI" id="CHEBI:58349"/>
        <dbReference type="ChEBI" id="CHEBI:537519"/>
        <dbReference type="EC" id="1.1.1.3"/>
    </reaction>
    <physiologicalReaction direction="right-to-left" evidence="11">
        <dbReference type="Rhea" id="RHEA:15763"/>
    </physiologicalReaction>
</comment>
<dbReference type="Pfam" id="PF03447">
    <property type="entry name" value="NAD_binding_3"/>
    <property type="match status" value="1"/>
</dbReference>
<dbReference type="Proteomes" id="UP000055060">
    <property type="component" value="Unassembled WGS sequence"/>
</dbReference>
<dbReference type="PROSITE" id="PS01042">
    <property type="entry name" value="HOMOSER_DHGENASE"/>
    <property type="match status" value="1"/>
</dbReference>
<dbReference type="FunFam" id="3.30.360.10:FF:000005">
    <property type="entry name" value="Homoserine dehydrogenase"/>
    <property type="match status" value="1"/>
</dbReference>